<evidence type="ECO:0000313" key="1">
    <source>
        <dbReference type="EMBL" id="GAA3757383.1"/>
    </source>
</evidence>
<reference evidence="2" key="1">
    <citation type="journal article" date="2019" name="Int. J. Syst. Evol. Microbiol.">
        <title>The Global Catalogue of Microorganisms (GCM) 10K type strain sequencing project: providing services to taxonomists for standard genome sequencing and annotation.</title>
        <authorList>
            <consortium name="The Broad Institute Genomics Platform"/>
            <consortium name="The Broad Institute Genome Sequencing Center for Infectious Disease"/>
            <person name="Wu L."/>
            <person name="Ma J."/>
        </authorList>
    </citation>
    <scope>NUCLEOTIDE SEQUENCE [LARGE SCALE GENOMIC DNA]</scope>
    <source>
        <strain evidence="2">JCM 17137</strain>
    </source>
</reference>
<keyword evidence="2" id="KW-1185">Reference proteome</keyword>
<dbReference type="SUPFAM" id="SSF117987">
    <property type="entry name" value="CRISPR-associated protein"/>
    <property type="match status" value="2"/>
</dbReference>
<sequence>MDIWLTQIAVHPQCTRLWRRGLLDGDQLHRELMHLVPDGLGEQPRRASGLLYRAEITRTGLRILAQTCIPPQLEKLSHDFVHSAQQRCITGFLATLHAGMRVRYRIAANPTKRHGNTAEPHKRGKLAHLHGEQAELWWLRKATNVGLHPLQLHAAQLSDIRGTRDTRHGVTQFDGTAMVTDPQQLHTALIEGIGRAKTYGCGMLSLGPTQEHS</sequence>
<accession>A0ABP7GCF6</accession>
<dbReference type="SMART" id="SM01101">
    <property type="entry name" value="CRISPR_assoc"/>
    <property type="match status" value="1"/>
</dbReference>
<proteinExistence type="predicted"/>
<dbReference type="Pfam" id="PF08798">
    <property type="entry name" value="CRISPR_assoc"/>
    <property type="match status" value="1"/>
</dbReference>
<evidence type="ECO:0000313" key="2">
    <source>
        <dbReference type="Proteomes" id="UP001500908"/>
    </source>
</evidence>
<dbReference type="EMBL" id="BAABDD010000024">
    <property type="protein sequence ID" value="GAA3757383.1"/>
    <property type="molecule type" value="Genomic_DNA"/>
</dbReference>
<gene>
    <name evidence="1" type="primary">cas6e_2</name>
    <name evidence="1" type="ORF">GCM10022402_39610</name>
</gene>
<comment type="caution">
    <text evidence="1">The sequence shown here is derived from an EMBL/GenBank/DDBJ whole genome shotgun (WGS) entry which is preliminary data.</text>
</comment>
<name>A0ABP7GCF6_9ACTN</name>
<dbReference type="NCBIfam" id="TIGR01907">
    <property type="entry name" value="casE_Cse3"/>
    <property type="match status" value="1"/>
</dbReference>
<dbReference type="CDD" id="cd09727">
    <property type="entry name" value="Cas6_I-E"/>
    <property type="match status" value="1"/>
</dbReference>
<organism evidence="1 2">
    <name type="scientific">Salinactinospora qingdaonensis</name>
    <dbReference type="NCBI Taxonomy" id="702744"/>
    <lineage>
        <taxon>Bacteria</taxon>
        <taxon>Bacillati</taxon>
        <taxon>Actinomycetota</taxon>
        <taxon>Actinomycetes</taxon>
        <taxon>Streptosporangiales</taxon>
        <taxon>Nocardiopsidaceae</taxon>
        <taxon>Salinactinospora</taxon>
    </lineage>
</organism>
<dbReference type="InterPro" id="IPR010179">
    <property type="entry name" value="CRISPR-assoc_prot_Cse3"/>
</dbReference>
<dbReference type="Proteomes" id="UP001500908">
    <property type="component" value="Unassembled WGS sequence"/>
</dbReference>
<dbReference type="Gene3D" id="3.30.70.1200">
    <property type="entry name" value="Crispr-associated protein, domain 1"/>
    <property type="match status" value="1"/>
</dbReference>
<dbReference type="Gene3D" id="3.30.70.1210">
    <property type="entry name" value="Crispr-associated protein, domain 2"/>
    <property type="match status" value="1"/>
</dbReference>
<protein>
    <submittedName>
        <fullName evidence="1">Type I-E CRISPR-associated protein Cas6/Cse3/CasE</fullName>
    </submittedName>
</protein>
<dbReference type="RefSeq" id="WP_344974567.1">
    <property type="nucleotide sequence ID" value="NZ_BAABDD010000024.1"/>
</dbReference>